<dbReference type="Gene3D" id="3.40.50.2300">
    <property type="match status" value="1"/>
</dbReference>
<feature type="modified residue" description="4-aspartylphosphate" evidence="2">
    <location>
        <position position="59"/>
    </location>
</feature>
<protein>
    <submittedName>
        <fullName evidence="4">Response regulator</fullName>
    </submittedName>
</protein>
<feature type="domain" description="Response regulatory" evidence="3">
    <location>
        <begin position="6"/>
        <end position="124"/>
    </location>
</feature>
<name>A0AAP2GSA9_9BACT</name>
<dbReference type="PANTHER" id="PTHR44591">
    <property type="entry name" value="STRESS RESPONSE REGULATOR PROTEIN 1"/>
    <property type="match status" value="1"/>
</dbReference>
<dbReference type="CDD" id="cd00156">
    <property type="entry name" value="REC"/>
    <property type="match status" value="1"/>
</dbReference>
<dbReference type="InterPro" id="IPR001789">
    <property type="entry name" value="Sig_transdc_resp-reg_receiver"/>
</dbReference>
<dbReference type="InterPro" id="IPR050595">
    <property type="entry name" value="Bact_response_regulator"/>
</dbReference>
<organism evidence="4 5">
    <name type="scientific">Dawidia cretensis</name>
    <dbReference type="NCBI Taxonomy" id="2782350"/>
    <lineage>
        <taxon>Bacteria</taxon>
        <taxon>Pseudomonadati</taxon>
        <taxon>Bacteroidota</taxon>
        <taxon>Cytophagia</taxon>
        <taxon>Cytophagales</taxon>
        <taxon>Chryseotaleaceae</taxon>
        <taxon>Dawidia</taxon>
    </lineage>
</organism>
<accession>A0AAP2GSA9</accession>
<gene>
    <name evidence="4" type="ORF">KK062_24980</name>
</gene>
<dbReference type="SUPFAM" id="SSF52172">
    <property type="entry name" value="CheY-like"/>
    <property type="match status" value="1"/>
</dbReference>
<keyword evidence="1 2" id="KW-0597">Phosphoprotein</keyword>
<dbReference type="GO" id="GO:0000160">
    <property type="term" value="P:phosphorelay signal transduction system"/>
    <property type="evidence" value="ECO:0007669"/>
    <property type="project" value="InterPro"/>
</dbReference>
<dbReference type="RefSeq" id="WP_254087090.1">
    <property type="nucleotide sequence ID" value="NZ_JAHESE010000035.1"/>
</dbReference>
<dbReference type="PANTHER" id="PTHR44591:SF23">
    <property type="entry name" value="CHEY SUBFAMILY"/>
    <property type="match status" value="1"/>
</dbReference>
<reference evidence="4 5" key="1">
    <citation type="submission" date="2021-05" db="EMBL/GenBank/DDBJ databases">
        <title>A Polyphasic approach of four new species of the genus Ohtaekwangia: Ohtaekwangia histidinii sp. nov., Ohtaekwangia cretensis sp. nov., Ohtaekwangia indiensis sp. nov., Ohtaekwangia reichenbachii sp. nov. from diverse environment.</title>
        <authorList>
            <person name="Octaviana S."/>
        </authorList>
    </citation>
    <scope>NUCLEOTIDE SEQUENCE [LARGE SCALE GENOMIC DNA]</scope>
    <source>
        <strain evidence="4 5">PWU5</strain>
    </source>
</reference>
<dbReference type="SMART" id="SM00448">
    <property type="entry name" value="REC"/>
    <property type="match status" value="1"/>
</dbReference>
<dbReference type="PROSITE" id="PS50110">
    <property type="entry name" value="RESPONSE_REGULATORY"/>
    <property type="match status" value="1"/>
</dbReference>
<evidence type="ECO:0000256" key="1">
    <source>
        <dbReference type="ARBA" id="ARBA00022553"/>
    </source>
</evidence>
<sequence length="128" mass="14748">MPKVRSIFLVEDDQDDLEFFITALRNIDDVWLSDVAVNGREAIEKLRFMPVLPSIIFVDYYMPIMNGLGFLKEKAKYPLIKNVPVVMLSSSFEKREEALRNGGKIFILKRHDENSLRAEVEQAVNMGL</sequence>
<evidence type="ECO:0000259" key="3">
    <source>
        <dbReference type="PROSITE" id="PS50110"/>
    </source>
</evidence>
<dbReference type="Proteomes" id="UP001319080">
    <property type="component" value="Unassembled WGS sequence"/>
</dbReference>
<evidence type="ECO:0000313" key="5">
    <source>
        <dbReference type="Proteomes" id="UP001319080"/>
    </source>
</evidence>
<proteinExistence type="predicted"/>
<keyword evidence="5" id="KW-1185">Reference proteome</keyword>
<dbReference type="AlphaFoldDB" id="A0AAP2GSA9"/>
<evidence type="ECO:0000313" key="4">
    <source>
        <dbReference type="EMBL" id="MBT1711521.1"/>
    </source>
</evidence>
<comment type="caution">
    <text evidence="4">The sequence shown here is derived from an EMBL/GenBank/DDBJ whole genome shotgun (WGS) entry which is preliminary data.</text>
</comment>
<dbReference type="InterPro" id="IPR011006">
    <property type="entry name" value="CheY-like_superfamily"/>
</dbReference>
<dbReference type="EMBL" id="JAHESE010000035">
    <property type="protein sequence ID" value="MBT1711521.1"/>
    <property type="molecule type" value="Genomic_DNA"/>
</dbReference>
<dbReference type="Pfam" id="PF00072">
    <property type="entry name" value="Response_reg"/>
    <property type="match status" value="1"/>
</dbReference>
<evidence type="ECO:0000256" key="2">
    <source>
        <dbReference type="PROSITE-ProRule" id="PRU00169"/>
    </source>
</evidence>